<accession>A0ABT3PLD5</accession>
<evidence type="ECO:0000313" key="1">
    <source>
        <dbReference type="EMBL" id="MCW9706760.1"/>
    </source>
</evidence>
<gene>
    <name evidence="1" type="ORF">J6I44_07820</name>
</gene>
<keyword evidence="2" id="KW-1185">Reference proteome</keyword>
<name>A0ABT3PLD5_9BACT</name>
<dbReference type="RefSeq" id="WP_265765494.1">
    <property type="nucleotide sequence ID" value="NZ_JAGGJA010000004.1"/>
</dbReference>
<dbReference type="Proteomes" id="UP001207918">
    <property type="component" value="Unassembled WGS sequence"/>
</dbReference>
<dbReference type="EC" id="2.4.-.-" evidence="1"/>
<dbReference type="SUPFAM" id="SSF53756">
    <property type="entry name" value="UDP-Glycosyltransferase/glycogen phosphorylase"/>
    <property type="match status" value="1"/>
</dbReference>
<dbReference type="EMBL" id="JAGGJA010000004">
    <property type="protein sequence ID" value="MCW9706760.1"/>
    <property type="molecule type" value="Genomic_DNA"/>
</dbReference>
<keyword evidence="1" id="KW-0328">Glycosyltransferase</keyword>
<proteinExistence type="predicted"/>
<reference evidence="1 2" key="1">
    <citation type="submission" date="2021-03" db="EMBL/GenBank/DDBJ databases">
        <title>Aliifodinibius sp. nov., a new bacterium isolated from saline soil.</title>
        <authorList>
            <person name="Galisteo C."/>
            <person name="De La Haba R."/>
            <person name="Sanchez-Porro C."/>
            <person name="Ventosa A."/>
        </authorList>
    </citation>
    <scope>NUCLEOTIDE SEQUENCE [LARGE SCALE GENOMIC DNA]</scope>
    <source>
        <strain evidence="1 2">1BSP15-2V2</strain>
    </source>
</reference>
<keyword evidence="1" id="KW-0808">Transferase</keyword>
<protein>
    <submittedName>
        <fullName evidence="1">Glycosyltransferase</fullName>
        <ecNumber evidence="1">2.4.-.-</ecNumber>
    </submittedName>
</protein>
<organism evidence="1 2">
    <name type="scientific">Fodinibius salsisoli</name>
    <dbReference type="NCBI Taxonomy" id="2820877"/>
    <lineage>
        <taxon>Bacteria</taxon>
        <taxon>Pseudomonadati</taxon>
        <taxon>Balneolota</taxon>
        <taxon>Balneolia</taxon>
        <taxon>Balneolales</taxon>
        <taxon>Balneolaceae</taxon>
        <taxon>Fodinibius</taxon>
    </lineage>
</organism>
<evidence type="ECO:0000313" key="2">
    <source>
        <dbReference type="Proteomes" id="UP001207918"/>
    </source>
</evidence>
<comment type="caution">
    <text evidence="1">The sequence shown here is derived from an EMBL/GenBank/DDBJ whole genome shotgun (WGS) entry which is preliminary data.</text>
</comment>
<sequence>MEKKRILIISRSFYPENSPRSLRTTELVKEFARQEHEVTLLTVRNDEYHNAFEEEFGVTIKDIGQLKLPNINLNGSSGAKRLFKRGIRRGLLQLFEYPDIELMYRIPKVLKNEANYDLLISIAVPHPIHWGVAWAWRKVDPIAETWIADCGDPYYGLENDSFKKLFYFAWIEKWFCQKVDYITIPFEGGRSAYFNEFQEKIRVIPQGLSFPDRHNTNHTENGVITFAYFGNIDSYRHYAVPFLKKLNSIEKEFKFIVYTRNKNLFKGCLDQQTLDKCEIHDYVDRDTLLNSLAGIDFLVHFPYQEGTQKSLKLVDYNFLQKPILEYRNDEISDNSLREFLEYNFEQKKAFEDYRKYKIENICNRFLELIKEDRQSSIRLNNMKLIQ</sequence>
<dbReference type="GO" id="GO:0016757">
    <property type="term" value="F:glycosyltransferase activity"/>
    <property type="evidence" value="ECO:0007669"/>
    <property type="project" value="UniProtKB-KW"/>
</dbReference>
<dbReference type="Gene3D" id="3.40.50.2000">
    <property type="entry name" value="Glycogen Phosphorylase B"/>
    <property type="match status" value="1"/>
</dbReference>